<proteinExistence type="inferred from homology"/>
<dbReference type="Proteomes" id="UP001228905">
    <property type="component" value="Unassembled WGS sequence"/>
</dbReference>
<gene>
    <name evidence="3" type="ORF">QO010_004184</name>
</gene>
<dbReference type="EMBL" id="JAUSVS010000011">
    <property type="protein sequence ID" value="MDQ0466391.1"/>
    <property type="molecule type" value="Genomic_DNA"/>
</dbReference>
<keyword evidence="4" id="KW-1185">Reference proteome</keyword>
<dbReference type="RefSeq" id="WP_307352458.1">
    <property type="nucleotide sequence ID" value="NZ_JAUSVS010000011.1"/>
</dbReference>
<evidence type="ECO:0000313" key="4">
    <source>
        <dbReference type="Proteomes" id="UP001228905"/>
    </source>
</evidence>
<evidence type="ECO:0000259" key="2">
    <source>
        <dbReference type="Pfam" id="PF08327"/>
    </source>
</evidence>
<accession>A0ABU0IWJ2</accession>
<comment type="similarity">
    <text evidence="1">Belongs to the AHA1 family.</text>
</comment>
<feature type="domain" description="Activator of Hsp90 ATPase homologue 1/2-like C-terminal" evidence="2">
    <location>
        <begin position="16"/>
        <end position="137"/>
    </location>
</feature>
<evidence type="ECO:0000256" key="1">
    <source>
        <dbReference type="ARBA" id="ARBA00006817"/>
    </source>
</evidence>
<dbReference type="InterPro" id="IPR023393">
    <property type="entry name" value="START-like_dom_sf"/>
</dbReference>
<comment type="caution">
    <text evidence="3">The sequence shown here is derived from an EMBL/GenBank/DDBJ whole genome shotgun (WGS) entry which is preliminary data.</text>
</comment>
<sequence length="285" mass="32173">MTQLGFIEITRRFDNSPEEVFAAWTDPAIAGQWLMTSPNSEAHHHETDLRVGGKWTIRDRRDGTDYVAIGEFLELDPPRKLVFTFGMPQFDPGFNTVTVLIEPDGDGAIMTLIQEGIPLETREPLRHGWTLMFNGLMVALPPRHKVVVTRDLDATPDEVYIAFTDLETMRRWMGQAVEAQVEPGGRYAIRTDTGDDRYTMMVGTYLALVPGKRIIFTFSAGPSDDPETGSPYVDQHVIIDLEPLQGDRTRLTLTHGWGGEGHDEEGMRETAKGWNWWIDRLEGSL</sequence>
<evidence type="ECO:0000313" key="3">
    <source>
        <dbReference type="EMBL" id="MDQ0466391.1"/>
    </source>
</evidence>
<organism evidence="3 4">
    <name type="scientific">Caulobacter ginsengisoli</name>
    <dbReference type="NCBI Taxonomy" id="400775"/>
    <lineage>
        <taxon>Bacteria</taxon>
        <taxon>Pseudomonadati</taxon>
        <taxon>Pseudomonadota</taxon>
        <taxon>Alphaproteobacteria</taxon>
        <taxon>Caulobacterales</taxon>
        <taxon>Caulobacteraceae</taxon>
        <taxon>Caulobacter</taxon>
    </lineage>
</organism>
<dbReference type="Pfam" id="PF08327">
    <property type="entry name" value="AHSA1"/>
    <property type="match status" value="2"/>
</dbReference>
<dbReference type="CDD" id="cd07814">
    <property type="entry name" value="SRPBCC_CalC_Aha1-like"/>
    <property type="match status" value="2"/>
</dbReference>
<dbReference type="InterPro" id="IPR013538">
    <property type="entry name" value="ASHA1/2-like_C"/>
</dbReference>
<dbReference type="Gene3D" id="3.30.530.20">
    <property type="match status" value="2"/>
</dbReference>
<reference evidence="3 4" key="1">
    <citation type="submission" date="2023-07" db="EMBL/GenBank/DDBJ databases">
        <title>Genomic Encyclopedia of Type Strains, Phase IV (KMG-IV): sequencing the most valuable type-strain genomes for metagenomic binning, comparative biology and taxonomic classification.</title>
        <authorList>
            <person name="Goeker M."/>
        </authorList>
    </citation>
    <scope>NUCLEOTIDE SEQUENCE [LARGE SCALE GENOMIC DNA]</scope>
    <source>
        <strain evidence="3 4">DSM 18695</strain>
    </source>
</reference>
<protein>
    <submittedName>
        <fullName evidence="3">Uncharacterized protein YndB with AHSA1/START domain</fullName>
    </submittedName>
</protein>
<name>A0ABU0IWJ2_9CAUL</name>
<dbReference type="SUPFAM" id="SSF55961">
    <property type="entry name" value="Bet v1-like"/>
    <property type="match status" value="2"/>
</dbReference>
<feature type="domain" description="Activator of Hsp90 ATPase homologue 1/2-like C-terminal" evidence="2">
    <location>
        <begin position="153"/>
        <end position="282"/>
    </location>
</feature>